<dbReference type="PANTHER" id="PTHR48069:SF3">
    <property type="entry name" value="DIHYDROFOLATE REDUCTASE"/>
    <property type="match status" value="1"/>
</dbReference>
<dbReference type="PIRSF" id="PIRSF000194">
    <property type="entry name" value="DHFR"/>
    <property type="match status" value="1"/>
</dbReference>
<dbReference type="GO" id="GO:0004146">
    <property type="term" value="F:dihydrofolate reductase activity"/>
    <property type="evidence" value="ECO:0007669"/>
    <property type="project" value="UniProtKB-EC"/>
</dbReference>
<feature type="domain" description="DHFR" evidence="9">
    <location>
        <begin position="2"/>
        <end position="160"/>
    </location>
</feature>
<dbReference type="GO" id="GO:0005829">
    <property type="term" value="C:cytosol"/>
    <property type="evidence" value="ECO:0007669"/>
    <property type="project" value="TreeGrafter"/>
</dbReference>
<dbReference type="FunFam" id="3.40.430.10:FF:000001">
    <property type="entry name" value="Dihydrofolate reductase"/>
    <property type="match status" value="1"/>
</dbReference>
<dbReference type="InterPro" id="IPR001796">
    <property type="entry name" value="DHFR_dom"/>
</dbReference>
<evidence type="ECO:0000259" key="9">
    <source>
        <dbReference type="PROSITE" id="PS51330"/>
    </source>
</evidence>
<dbReference type="Gene3D" id="3.40.430.10">
    <property type="entry name" value="Dihydrofolate Reductase, subunit A"/>
    <property type="match status" value="1"/>
</dbReference>
<dbReference type="AlphaFoldDB" id="A0AAF0BLU8"/>
<evidence type="ECO:0000256" key="1">
    <source>
        <dbReference type="ARBA" id="ARBA00004903"/>
    </source>
</evidence>
<dbReference type="InterPro" id="IPR012259">
    <property type="entry name" value="DHFR"/>
</dbReference>
<protein>
    <recommendedName>
        <fullName evidence="3 8">Dihydrofolate reductase</fullName>
        <ecNumber evidence="3 8">1.5.1.3</ecNumber>
    </recommendedName>
</protein>
<accession>A0AAF0BLU8</accession>
<dbReference type="PANTHER" id="PTHR48069">
    <property type="entry name" value="DIHYDROFOLATE REDUCTASE"/>
    <property type="match status" value="1"/>
</dbReference>
<keyword evidence="4 8" id="KW-0554">One-carbon metabolism</keyword>
<evidence type="ECO:0000256" key="5">
    <source>
        <dbReference type="ARBA" id="ARBA00022857"/>
    </source>
</evidence>
<dbReference type="GO" id="GO:0070401">
    <property type="term" value="F:NADP+ binding"/>
    <property type="evidence" value="ECO:0007669"/>
    <property type="project" value="UniProtKB-ARBA"/>
</dbReference>
<dbReference type="GO" id="GO:0006730">
    <property type="term" value="P:one-carbon metabolic process"/>
    <property type="evidence" value="ECO:0007669"/>
    <property type="project" value="UniProtKB-KW"/>
</dbReference>
<dbReference type="GO" id="GO:0046654">
    <property type="term" value="P:tetrahydrofolate biosynthetic process"/>
    <property type="evidence" value="ECO:0007669"/>
    <property type="project" value="InterPro"/>
</dbReference>
<dbReference type="SUPFAM" id="SSF53597">
    <property type="entry name" value="Dihydrofolate reductase-like"/>
    <property type="match status" value="1"/>
</dbReference>
<reference evidence="10" key="1">
    <citation type="submission" date="2023-01" db="EMBL/GenBank/DDBJ databases">
        <title>The genome sequence of Kordiimonadaceae bacterium 6D33.</title>
        <authorList>
            <person name="Liu Y."/>
        </authorList>
    </citation>
    <scope>NUCLEOTIDE SEQUENCE</scope>
    <source>
        <strain evidence="10">6D33</strain>
    </source>
</reference>
<organism evidence="10 11">
    <name type="scientific">Gimibacter soli</name>
    <dbReference type="NCBI Taxonomy" id="3024400"/>
    <lineage>
        <taxon>Bacteria</taxon>
        <taxon>Pseudomonadati</taxon>
        <taxon>Pseudomonadota</taxon>
        <taxon>Alphaproteobacteria</taxon>
        <taxon>Kordiimonadales</taxon>
        <taxon>Temperatibacteraceae</taxon>
        <taxon>Gimibacter</taxon>
    </lineage>
</organism>
<dbReference type="Proteomes" id="UP001217500">
    <property type="component" value="Chromosome"/>
</dbReference>
<sequence>MTLEIVVAMAANRIIGRDNGLPWHLPADLKHFKAVTMGKPVVMGRKTFESIGRPLPGRRNIVVTRNADWRAEGVDATTSLEAGIALAGEASDTVMVIGGADIYRQALPKVGRIHLTEVDVLVDGDASFPALDSAEWREVTRESHPAEEGRPAYSFVTLERR</sequence>
<evidence type="ECO:0000256" key="4">
    <source>
        <dbReference type="ARBA" id="ARBA00022563"/>
    </source>
</evidence>
<dbReference type="PRINTS" id="PR00070">
    <property type="entry name" value="DHFR"/>
</dbReference>
<dbReference type="InterPro" id="IPR024072">
    <property type="entry name" value="DHFR-like_dom_sf"/>
</dbReference>
<evidence type="ECO:0000256" key="6">
    <source>
        <dbReference type="ARBA" id="ARBA00023002"/>
    </source>
</evidence>
<dbReference type="PROSITE" id="PS51330">
    <property type="entry name" value="DHFR_2"/>
    <property type="match status" value="1"/>
</dbReference>
<proteinExistence type="inferred from homology"/>
<comment type="pathway">
    <text evidence="1 8">Cofactor biosynthesis; tetrahydrofolate biosynthesis; 5,6,7,8-tetrahydrofolate from 7,8-dihydrofolate: step 1/1.</text>
</comment>
<keyword evidence="11" id="KW-1185">Reference proteome</keyword>
<dbReference type="GO" id="GO:0046452">
    <property type="term" value="P:dihydrofolate metabolic process"/>
    <property type="evidence" value="ECO:0007669"/>
    <property type="project" value="TreeGrafter"/>
</dbReference>
<keyword evidence="5 8" id="KW-0521">NADP</keyword>
<dbReference type="GO" id="GO:0046655">
    <property type="term" value="P:folic acid metabolic process"/>
    <property type="evidence" value="ECO:0007669"/>
    <property type="project" value="TreeGrafter"/>
</dbReference>
<keyword evidence="6 8" id="KW-0560">Oxidoreductase</keyword>
<name>A0AAF0BLU8_9PROT</name>
<evidence type="ECO:0000256" key="8">
    <source>
        <dbReference type="PIRNR" id="PIRNR000194"/>
    </source>
</evidence>
<evidence type="ECO:0000256" key="3">
    <source>
        <dbReference type="ARBA" id="ARBA00012856"/>
    </source>
</evidence>
<dbReference type="EC" id="1.5.1.3" evidence="3 8"/>
<dbReference type="CDD" id="cd00209">
    <property type="entry name" value="DHFR"/>
    <property type="match status" value="1"/>
</dbReference>
<comment type="similarity">
    <text evidence="2 8">Belongs to the dihydrofolate reductase family.</text>
</comment>
<dbReference type="Pfam" id="PF00186">
    <property type="entry name" value="DHFR_1"/>
    <property type="match status" value="1"/>
</dbReference>
<evidence type="ECO:0000313" key="10">
    <source>
        <dbReference type="EMBL" id="WCL53566.1"/>
    </source>
</evidence>
<dbReference type="RefSeq" id="WP_289503078.1">
    <property type="nucleotide sequence ID" value="NZ_CP116805.1"/>
</dbReference>
<evidence type="ECO:0000313" key="11">
    <source>
        <dbReference type="Proteomes" id="UP001217500"/>
    </source>
</evidence>
<dbReference type="EMBL" id="CP116805">
    <property type="protein sequence ID" value="WCL53566.1"/>
    <property type="molecule type" value="Genomic_DNA"/>
</dbReference>
<dbReference type="KEGG" id="gso:PH603_13585"/>
<evidence type="ECO:0000256" key="2">
    <source>
        <dbReference type="ARBA" id="ARBA00009539"/>
    </source>
</evidence>
<comment type="function">
    <text evidence="7 8">Key enzyme in folate metabolism. Catalyzes an essential reaction for de novo glycine and purine synthesis, and for DNA precursor synthesis.</text>
</comment>
<gene>
    <name evidence="10" type="ORF">PH603_13585</name>
</gene>
<evidence type="ECO:0000256" key="7">
    <source>
        <dbReference type="ARBA" id="ARBA00025067"/>
    </source>
</evidence>
<comment type="catalytic activity">
    <reaction evidence="8">
        <text>(6S)-5,6,7,8-tetrahydrofolate + NADP(+) = 7,8-dihydrofolate + NADPH + H(+)</text>
        <dbReference type="Rhea" id="RHEA:15009"/>
        <dbReference type="ChEBI" id="CHEBI:15378"/>
        <dbReference type="ChEBI" id="CHEBI:57451"/>
        <dbReference type="ChEBI" id="CHEBI:57453"/>
        <dbReference type="ChEBI" id="CHEBI:57783"/>
        <dbReference type="ChEBI" id="CHEBI:58349"/>
        <dbReference type="EC" id="1.5.1.3"/>
    </reaction>
</comment>